<dbReference type="Pfam" id="PF22544">
    <property type="entry name" value="HYDIN_VesB_CFA65-like_Ig"/>
    <property type="match status" value="1"/>
</dbReference>
<dbReference type="GO" id="GO:0003341">
    <property type="term" value="P:cilium movement"/>
    <property type="evidence" value="ECO:0007669"/>
    <property type="project" value="TreeGrafter"/>
</dbReference>
<evidence type="ECO:0000313" key="8">
    <source>
        <dbReference type="Proteomes" id="UP001153709"/>
    </source>
</evidence>
<dbReference type="Proteomes" id="UP001153709">
    <property type="component" value="Chromosome 3"/>
</dbReference>
<keyword evidence="3" id="KW-0963">Cytoplasm</keyword>
<proteinExistence type="predicted"/>
<dbReference type="PANTHER" id="PTHR23053">
    <property type="entry name" value="DLEC1 DELETED IN LUNG AND ESOPHAGEAL CANCER 1"/>
    <property type="match status" value="1"/>
</dbReference>
<evidence type="ECO:0000313" key="7">
    <source>
        <dbReference type="EMBL" id="CAG9831149.1"/>
    </source>
</evidence>
<keyword evidence="8" id="KW-1185">Reference proteome</keyword>
<accession>A0A9N9SXC6</accession>
<gene>
    <name evidence="7" type="ORF">DIABBA_LOCUS4775</name>
</gene>
<dbReference type="PANTHER" id="PTHR23053:SF0">
    <property type="entry name" value="HYDROCEPHALUS-INDUCING PROTEIN HOMOLOG"/>
    <property type="match status" value="1"/>
</dbReference>
<keyword evidence="4" id="KW-0969">Cilium</keyword>
<dbReference type="GO" id="GO:1904158">
    <property type="term" value="P:axonemal central apparatus assembly"/>
    <property type="evidence" value="ECO:0007669"/>
    <property type="project" value="TreeGrafter"/>
</dbReference>
<dbReference type="EMBL" id="OU898278">
    <property type="protein sequence ID" value="CAG9831149.1"/>
    <property type="molecule type" value="Genomic_DNA"/>
</dbReference>
<organism evidence="7 8">
    <name type="scientific">Diabrotica balteata</name>
    <name type="common">Banded cucumber beetle</name>
    <dbReference type="NCBI Taxonomy" id="107213"/>
    <lineage>
        <taxon>Eukaryota</taxon>
        <taxon>Metazoa</taxon>
        <taxon>Ecdysozoa</taxon>
        <taxon>Arthropoda</taxon>
        <taxon>Hexapoda</taxon>
        <taxon>Insecta</taxon>
        <taxon>Pterygota</taxon>
        <taxon>Neoptera</taxon>
        <taxon>Endopterygota</taxon>
        <taxon>Coleoptera</taxon>
        <taxon>Polyphaga</taxon>
        <taxon>Cucujiformia</taxon>
        <taxon>Chrysomeloidea</taxon>
        <taxon>Chrysomelidae</taxon>
        <taxon>Galerucinae</taxon>
        <taxon>Diabroticina</taxon>
        <taxon>Diabroticites</taxon>
        <taxon>Diabrotica</taxon>
    </lineage>
</organism>
<evidence type="ECO:0000259" key="6">
    <source>
        <dbReference type="Pfam" id="PF22544"/>
    </source>
</evidence>
<evidence type="ECO:0000256" key="1">
    <source>
        <dbReference type="ARBA" id="ARBA00004138"/>
    </source>
</evidence>
<name>A0A9N9SXC6_DIABA</name>
<evidence type="ECO:0000256" key="4">
    <source>
        <dbReference type="ARBA" id="ARBA00023069"/>
    </source>
</evidence>
<comment type="subcellular location">
    <subcellularLocation>
        <location evidence="1">Cell projection</location>
        <location evidence="1">Cilium</location>
    </subcellularLocation>
    <subcellularLocation>
        <location evidence="2">Cytoplasm</location>
    </subcellularLocation>
</comment>
<dbReference type="GO" id="GO:0005930">
    <property type="term" value="C:axoneme"/>
    <property type="evidence" value="ECO:0007669"/>
    <property type="project" value="TreeGrafter"/>
</dbReference>
<dbReference type="OrthoDB" id="442692at2759"/>
<sequence>MDQTEEDICPRHTCMFMTLLPFFLDLPIEQTEVSIPPSRLLIELQMPLQDRIDQLCKPTRKRRVRTDVNTFARTPDIMVFQNFDQFKQYKTTITFLNRKSTSRNLKISGINSPYFDVVQPGLECDFIKVAPGVNFVITIIFKPTDIRDYFTELVCTTNEETFIFPVYAIGHRPLLHLPDEIHINPTALKVTSEKSILLHNYGKIKAFYVTSISEPFTVVPAKGCLEPNEVVELDIQCTPTTNTNFIRNDLIIHCDDLEVKVPVTCMLQPAEVYFIQKSVEFLEIFVGLQYNKTITLCNKSPFTLQFQWKKYATDLQEIEQRQRFVGYVKHIVDMEKRKSNKLEYMDTIDHEGHNICTRKFENNLEEEIEFLYKSEVFSILPMTGKLFPHQSMDFMVIFFPTANEVYLSTAYLDITGRSERLAVNLSGIGKGPSVIFNVTKLDIGSIFLEVTHEYQVVVKNDGCIPATVVFKPKETEFGGKITCSPPFQHLSKIDSCRSFVIKFSSTYQGQFVEKVEFEIRESKEIINFLLVGNVVCPVLRTNIPMLDFGELSYGNVQTMEIQLFNDSQVPIDYNISISNRACNTDNTCEFDIEPRSGIVEAYGVKTVKIKLTANLLDEIGERMIVMMYGSEMYQLAVPMKYKCGVPEVTTDPSEILINFCFINYEYTRVIKFINDTNLCGHLFYTPLSDPLGMKVSLDKTDFMICPGDIVELTLTICTYVPGLHEYPLMFTMSGEDKPKMMCKIKCNGQGPVVSYIPDELNFGNVTLLTTKIKKLRLLNDSPIPAVIKIKIEPPGAIKLSHYNFEIPPEDEQIIETEMYLKDNVKIASQLLLNIEHGEQLSVNIFAEGVGYSILCEPILQPEYSFGAQLTHRVAKILINLTNLGRKYYRLFWTQKPLVKTFKELEDLEKLIDKKSVFEIKPNYLELAYNQSNFIEISCLSKKPTVVEEVFYCYAQLDKTVRVHTVFTVLFQVKFVEPNLKFTTKNLNFLEMHIPNISKESLCCLTYNEEGDLNIDKPNLDHKSVMSGEVTVTNESEIPLHLRIHASSEFFIMDEDEPMKCIEYTLDIEENLNIVVSFRPVVEDKVYRKHCGKLTITIEDYPHPEILSLIEEVCFPTIKFEPEKLDFGCIPIDSSTCRYVVLENITFLPVDFTWEIDMDSFLITKLEESEAAAESSPFLPKNKTPPSAENRKTIYNSFKPTLDSEQIKPVQSKSMKIFSEDTTVQVQSKKSFASQESSLQHSSYSQLDKVEERAKNILQEVFCAKYDEEYIEFWKEKKYMPVAPDSLNLRDIITIEPWKGCLRPYEHGLISIYFSPPPNLFCEILEESLILTNTGHYDFCFQVDCDSLEIFQDKKLKSKWLNIYPDKGYLEAGKEIPITIRYFPGIVGNINELILFEDSYPSTVEIDLAIERMFINDYLQNNYNRLRYHCVTRKYKLIPNFKVPHYKLDFGHVVVDRPVCFTVLIINYGPEPTTVHKMKSNLSSLSNNQMFVEYKNKTLGVGEIGELYVVFKPRKEYKIFDDRFVQDYLFLGVNHGAMIPIIITATISLPRFRFHKKCMDFGAVKVGNVLKKSVVIENLGYLTCKWNADVHSTNTMKNAFYVIPQQGQLIEMDKGLMDIFFMPIKNGCYISEVEVYIEGSITRYVLELIGHGMIPNLAIQEKQMKFESSVPYAERIVKPLLIQNVSTFPIEYSFSDFDE</sequence>
<keyword evidence="5" id="KW-0966">Cell projection</keyword>
<dbReference type="InterPro" id="IPR033305">
    <property type="entry name" value="Hydin-like"/>
</dbReference>
<feature type="domain" description="HYDIN/VesB/CFA65-like Ig-like" evidence="6">
    <location>
        <begin position="173"/>
        <end position="257"/>
    </location>
</feature>
<dbReference type="InterPro" id="IPR053879">
    <property type="entry name" value="HYDIN_VesB_CFA65-like_Ig"/>
</dbReference>
<reference evidence="7" key="1">
    <citation type="submission" date="2022-01" db="EMBL/GenBank/DDBJ databases">
        <authorList>
            <person name="King R."/>
        </authorList>
    </citation>
    <scope>NUCLEOTIDE SEQUENCE</scope>
</reference>
<evidence type="ECO:0000256" key="5">
    <source>
        <dbReference type="ARBA" id="ARBA00023273"/>
    </source>
</evidence>
<dbReference type="InterPro" id="IPR013783">
    <property type="entry name" value="Ig-like_fold"/>
</dbReference>
<evidence type="ECO:0000256" key="3">
    <source>
        <dbReference type="ARBA" id="ARBA00022490"/>
    </source>
</evidence>
<dbReference type="Gene3D" id="2.60.40.10">
    <property type="entry name" value="Immunoglobulins"/>
    <property type="match status" value="8"/>
</dbReference>
<evidence type="ECO:0000256" key="2">
    <source>
        <dbReference type="ARBA" id="ARBA00004496"/>
    </source>
</evidence>
<protein>
    <recommendedName>
        <fullName evidence="6">HYDIN/VesB/CFA65-like Ig-like domain-containing protein</fullName>
    </recommendedName>
</protein>